<keyword evidence="5" id="KW-1185">Reference proteome</keyword>
<feature type="compositionally biased region" description="Low complexity" evidence="1">
    <location>
        <begin position="21"/>
        <end position="68"/>
    </location>
</feature>
<reference evidence="4 5" key="1">
    <citation type="submission" date="2020-07" db="EMBL/GenBank/DDBJ databases">
        <title>Sequencing the genomes of 1000 actinobacteria strains.</title>
        <authorList>
            <person name="Klenk H.-P."/>
        </authorList>
    </citation>
    <scope>NUCLEOTIDE SEQUENCE [LARGE SCALE GENOMIC DNA]</scope>
    <source>
        <strain evidence="4 5">DSM 45772</strain>
    </source>
</reference>
<feature type="signal peptide" evidence="2">
    <location>
        <begin position="1"/>
        <end position="19"/>
    </location>
</feature>
<dbReference type="Proteomes" id="UP000535890">
    <property type="component" value="Unassembled WGS sequence"/>
</dbReference>
<dbReference type="Pfam" id="PF14016">
    <property type="entry name" value="DUF4232"/>
    <property type="match status" value="2"/>
</dbReference>
<dbReference type="InterPro" id="IPR025326">
    <property type="entry name" value="DUF4232"/>
</dbReference>
<feature type="domain" description="DUF4232" evidence="3">
    <location>
        <begin position="91"/>
        <end position="215"/>
    </location>
</feature>
<evidence type="ECO:0000313" key="5">
    <source>
        <dbReference type="Proteomes" id="UP000535890"/>
    </source>
</evidence>
<sequence>MPALALVSLTGLAALTACGAAGEPASGSPVARSTVTTSTPTSTSVAPTTGAAVGTPSGPAATSTTTSPPGRPGVIVPIAPGGDAAGVPPVCPTSSLSITLGRGEGTTGTVYRPLVFTNTGSSACRLRGFAGVSHVAGDDGHQVGRAGAWVGPRGDAVELAPGDTAHAIISVTNADLVDRDACRPTEVRGFRVYPPGSEGAAYVPSPGVSCSGELSTIRVRTIVPGPGDLSGDTGVTAPHCATTALSVRLGEAEGAAGSSYQPLVFTNTGESVCALQGFPAVAHVAGDDGHQVGPDAEEVGPPGERVELAPGDSAHATLRTSDTGALGSDRCDPVEVRGLRVHPPGEDAAAYVPRPERACAGDVVTLRIGAVTSDSD</sequence>
<evidence type="ECO:0000259" key="3">
    <source>
        <dbReference type="Pfam" id="PF14016"/>
    </source>
</evidence>
<feature type="chain" id="PRO_5039038138" description="DUF4232 domain-containing protein" evidence="2">
    <location>
        <begin position="20"/>
        <end position="376"/>
    </location>
</feature>
<evidence type="ECO:0000256" key="1">
    <source>
        <dbReference type="SAM" id="MobiDB-lite"/>
    </source>
</evidence>
<accession>A0A7Y9DXZ8</accession>
<keyword evidence="2" id="KW-0732">Signal</keyword>
<protein>
    <recommendedName>
        <fullName evidence="3">DUF4232 domain-containing protein</fullName>
    </recommendedName>
</protein>
<proteinExistence type="predicted"/>
<feature type="region of interest" description="Disordered" evidence="1">
    <location>
        <begin position="21"/>
        <end position="73"/>
    </location>
</feature>
<dbReference type="EMBL" id="JACCBN010000001">
    <property type="protein sequence ID" value="NYD37529.1"/>
    <property type="molecule type" value="Genomic_DNA"/>
</dbReference>
<evidence type="ECO:0000256" key="2">
    <source>
        <dbReference type="SAM" id="SignalP"/>
    </source>
</evidence>
<comment type="caution">
    <text evidence="4">The sequence shown here is derived from an EMBL/GenBank/DDBJ whole genome shotgun (WGS) entry which is preliminary data.</text>
</comment>
<feature type="domain" description="DUF4232" evidence="3">
    <location>
        <begin position="240"/>
        <end position="371"/>
    </location>
</feature>
<dbReference type="AlphaFoldDB" id="A0A7Y9DXZ8"/>
<name>A0A7Y9DXZ8_9PSEU</name>
<evidence type="ECO:0000313" key="4">
    <source>
        <dbReference type="EMBL" id="NYD37529.1"/>
    </source>
</evidence>
<organism evidence="4 5">
    <name type="scientific">Actinomycetospora corticicola</name>
    <dbReference type="NCBI Taxonomy" id="663602"/>
    <lineage>
        <taxon>Bacteria</taxon>
        <taxon>Bacillati</taxon>
        <taxon>Actinomycetota</taxon>
        <taxon>Actinomycetes</taxon>
        <taxon>Pseudonocardiales</taxon>
        <taxon>Pseudonocardiaceae</taxon>
        <taxon>Actinomycetospora</taxon>
    </lineage>
</organism>
<dbReference type="RefSeq" id="WP_179795079.1">
    <property type="nucleotide sequence ID" value="NZ_BAABHP010000025.1"/>
</dbReference>
<gene>
    <name evidence="4" type="ORF">BJ983_003631</name>
</gene>